<dbReference type="EMBL" id="JAUSUA010000001">
    <property type="protein sequence ID" value="MDQ0206176.1"/>
    <property type="molecule type" value="Genomic_DNA"/>
</dbReference>
<dbReference type="RefSeq" id="WP_306980375.1">
    <property type="nucleotide sequence ID" value="NZ_JAUSUA010000001.1"/>
</dbReference>
<sequence length="97" mass="11655">MIDILFERSSEQTIVTMTEQQRKRVGQWTHIEVDLVFKPDEELIADLNMSARLILNKEYEPLHVLLLEEGSESTLYQLTQKEKDQIIQWYQTKQIRY</sequence>
<evidence type="ECO:0000313" key="2">
    <source>
        <dbReference type="Proteomes" id="UP001225034"/>
    </source>
</evidence>
<protein>
    <submittedName>
        <fullName evidence="1">Uncharacterized protein</fullName>
    </submittedName>
</protein>
<keyword evidence="2" id="KW-1185">Reference proteome</keyword>
<proteinExistence type="predicted"/>
<dbReference type="Proteomes" id="UP001225034">
    <property type="component" value="Unassembled WGS sequence"/>
</dbReference>
<reference evidence="1 2" key="1">
    <citation type="submission" date="2023-07" db="EMBL/GenBank/DDBJ databases">
        <title>Genomic Encyclopedia of Type Strains, Phase IV (KMG-IV): sequencing the most valuable type-strain genomes for metagenomic binning, comparative biology and taxonomic classification.</title>
        <authorList>
            <person name="Goeker M."/>
        </authorList>
    </citation>
    <scope>NUCLEOTIDE SEQUENCE [LARGE SCALE GENOMIC DNA]</scope>
    <source>
        <strain evidence="1 2">DSM 19154</strain>
    </source>
</reference>
<comment type="caution">
    <text evidence="1">The sequence shown here is derived from an EMBL/GenBank/DDBJ whole genome shotgun (WGS) entry which is preliminary data.</text>
</comment>
<gene>
    <name evidence="1" type="ORF">J2S05_000950</name>
</gene>
<accession>A0ABT9YF57</accession>
<name>A0ABT9YF57_9BACI</name>
<organism evidence="1 2">
    <name type="scientific">Alkalicoccobacillus murimartini</name>
    <dbReference type="NCBI Taxonomy" id="171685"/>
    <lineage>
        <taxon>Bacteria</taxon>
        <taxon>Bacillati</taxon>
        <taxon>Bacillota</taxon>
        <taxon>Bacilli</taxon>
        <taxon>Bacillales</taxon>
        <taxon>Bacillaceae</taxon>
        <taxon>Alkalicoccobacillus</taxon>
    </lineage>
</organism>
<evidence type="ECO:0000313" key="1">
    <source>
        <dbReference type="EMBL" id="MDQ0206176.1"/>
    </source>
</evidence>